<protein>
    <submittedName>
        <fullName evidence="6">FAD-dependent oxidoreductase</fullName>
    </submittedName>
</protein>
<evidence type="ECO:0000256" key="3">
    <source>
        <dbReference type="ARBA" id="ARBA00022827"/>
    </source>
</evidence>
<evidence type="ECO:0000256" key="1">
    <source>
        <dbReference type="ARBA" id="ARBA00001974"/>
    </source>
</evidence>
<reference evidence="6" key="1">
    <citation type="submission" date="2018-08" db="EMBL/GenBank/DDBJ databases">
        <title>Murine metabolic-syndrome-specific gut microbial biobank.</title>
        <authorList>
            <person name="Liu C."/>
        </authorList>
    </citation>
    <scope>NUCLEOTIDE SEQUENCE [LARGE SCALE GENOMIC DNA]</scope>
    <source>
        <strain evidence="6">Z82</strain>
    </source>
</reference>
<evidence type="ECO:0000256" key="2">
    <source>
        <dbReference type="ARBA" id="ARBA00022630"/>
    </source>
</evidence>
<organism evidence="6">
    <name type="scientific">Muribaculaceae bacterium Z82</name>
    <dbReference type="NCBI Taxonomy" id="2304548"/>
    <lineage>
        <taxon>Bacteria</taxon>
        <taxon>Pseudomonadati</taxon>
        <taxon>Bacteroidota</taxon>
        <taxon>Bacteroidia</taxon>
        <taxon>Bacteroidales</taxon>
        <taxon>Muribaculaceae</taxon>
    </lineage>
</organism>
<evidence type="ECO:0000256" key="4">
    <source>
        <dbReference type="ARBA" id="ARBA00023002"/>
    </source>
</evidence>
<dbReference type="InterPro" id="IPR027477">
    <property type="entry name" value="Succ_DH/fumarate_Rdtase_cat_sf"/>
</dbReference>
<dbReference type="PROSITE" id="PS51318">
    <property type="entry name" value="TAT"/>
    <property type="match status" value="1"/>
</dbReference>
<dbReference type="GO" id="GO:0016491">
    <property type="term" value="F:oxidoreductase activity"/>
    <property type="evidence" value="ECO:0007669"/>
    <property type="project" value="UniProtKB-KW"/>
</dbReference>
<dbReference type="InterPro" id="IPR003953">
    <property type="entry name" value="FAD-dep_OxRdtase_2_FAD-bd"/>
</dbReference>
<dbReference type="InterPro" id="IPR036188">
    <property type="entry name" value="FAD/NAD-bd_sf"/>
</dbReference>
<comment type="caution">
    <text evidence="6">The sequence shown here is derived from an EMBL/GenBank/DDBJ whole genome shotgun (WGS) entry which is preliminary data.</text>
</comment>
<comment type="cofactor">
    <cofactor evidence="1">
        <name>FAD</name>
        <dbReference type="ChEBI" id="CHEBI:57692"/>
    </cofactor>
</comment>
<dbReference type="SUPFAM" id="SSF56425">
    <property type="entry name" value="Succinate dehydrogenase/fumarate reductase flavoprotein, catalytic domain"/>
    <property type="match status" value="1"/>
</dbReference>
<sequence>MNGGFIMTLSRRDFLKIGGASCLVAGAGALAGCSPAGEQKATEPVSAGADTGEGLAGYAPVNFTEETEILIIGTGYAGLGAAMAPALAGKKIVMVDKQVQPGGDSATSCCFMFANGTELQKAAGNTTTIEDAWEAAKERQLKGHEGVEWYEEWAKGKYFAMTKFVDSAINDFGAKYQAPCTAEELPRLSATVILPEGGIGTGGPNLIVPISAKLKELGVETKLSLRATNLIKNTEGAVIGCRFQDENSGKITDIKADAVVLATGGFADNGEMVAQYLPAWANIGQMVHGCVGEGHKMAVAAGAKLDGMDTSFTYCNLMGDIPNCTTWGYWTPVLLVLPNGKRFIEEAQSHDAAQAALDNGYTQWWSIFDQRAFDARAIGTSVEGNIKTHEDVYVKADTVEELAAGMDVPVDNLVATFDRYAELVAGGEDTDFGKKAWLDTLQPPYHALKLNVCRYKTSGGLVVGPNNLVLDTQDQEIPGLYACGALTTESRASVSTCMATGYFVGESLAAL</sequence>
<keyword evidence="3" id="KW-0274">FAD</keyword>
<dbReference type="GO" id="GO:0008202">
    <property type="term" value="P:steroid metabolic process"/>
    <property type="evidence" value="ECO:0007669"/>
    <property type="project" value="UniProtKB-ARBA"/>
</dbReference>
<name>A0A7C9P5M6_9BACT</name>
<dbReference type="Pfam" id="PF00890">
    <property type="entry name" value="FAD_binding_2"/>
    <property type="match status" value="1"/>
</dbReference>
<dbReference type="EMBL" id="QWKH01000041">
    <property type="protein sequence ID" value="NBI34691.1"/>
    <property type="molecule type" value="Genomic_DNA"/>
</dbReference>
<keyword evidence="2" id="KW-0285">Flavoprotein</keyword>
<dbReference type="InterPro" id="IPR006311">
    <property type="entry name" value="TAT_signal"/>
</dbReference>
<evidence type="ECO:0000313" key="6">
    <source>
        <dbReference type="EMBL" id="NBI34691.1"/>
    </source>
</evidence>
<dbReference type="AlphaFoldDB" id="A0A7C9P5M6"/>
<evidence type="ECO:0000259" key="5">
    <source>
        <dbReference type="Pfam" id="PF00890"/>
    </source>
</evidence>
<dbReference type="InterPro" id="IPR050315">
    <property type="entry name" value="FAD-oxidoreductase_2"/>
</dbReference>
<feature type="domain" description="FAD-dependent oxidoreductase 2 FAD-binding" evidence="5">
    <location>
        <begin position="69"/>
        <end position="487"/>
    </location>
</feature>
<dbReference type="Gene3D" id="3.90.700.10">
    <property type="entry name" value="Succinate dehydrogenase/fumarate reductase flavoprotein, catalytic domain"/>
    <property type="match status" value="1"/>
</dbReference>
<dbReference type="SUPFAM" id="SSF51905">
    <property type="entry name" value="FAD/NAD(P)-binding domain"/>
    <property type="match status" value="1"/>
</dbReference>
<dbReference type="PANTHER" id="PTHR43400:SF10">
    <property type="entry name" value="3-OXOSTEROID 1-DEHYDROGENASE"/>
    <property type="match status" value="1"/>
</dbReference>
<keyword evidence="4" id="KW-0560">Oxidoreductase</keyword>
<gene>
    <name evidence="6" type="ORF">D1639_06535</name>
</gene>
<dbReference type="Gene3D" id="3.50.50.60">
    <property type="entry name" value="FAD/NAD(P)-binding domain"/>
    <property type="match status" value="1"/>
</dbReference>
<proteinExistence type="predicted"/>
<accession>A0A7C9P5M6</accession>
<dbReference type="PANTHER" id="PTHR43400">
    <property type="entry name" value="FUMARATE REDUCTASE"/>
    <property type="match status" value="1"/>
</dbReference>